<evidence type="ECO:0000256" key="1">
    <source>
        <dbReference type="SAM" id="MobiDB-lite"/>
    </source>
</evidence>
<evidence type="ECO:0000313" key="3">
    <source>
        <dbReference type="EMBL" id="JAC83473.1"/>
    </source>
</evidence>
<feature type="compositionally biased region" description="Acidic residues" evidence="1">
    <location>
        <begin position="404"/>
        <end position="426"/>
    </location>
</feature>
<organism evidence="3">
    <name type="scientific">Tetraselmis sp. GSL018</name>
    <dbReference type="NCBI Taxonomy" id="582737"/>
    <lineage>
        <taxon>Eukaryota</taxon>
        <taxon>Viridiplantae</taxon>
        <taxon>Chlorophyta</taxon>
        <taxon>core chlorophytes</taxon>
        <taxon>Chlorodendrophyceae</taxon>
        <taxon>Chlorodendrales</taxon>
        <taxon>Chlorodendraceae</taxon>
        <taxon>Tetraselmis</taxon>
    </lineage>
</organism>
<feature type="region of interest" description="Disordered" evidence="1">
    <location>
        <begin position="296"/>
        <end position="608"/>
    </location>
</feature>
<sequence length="608" mass="63881">MRANHSNGSGTGAVTVTPVAVVLHNASTGHSMLQMRFRIPSAGAVSLRVLIRDRGGDLQPVTAMGHGGNLIAVSVHNVNLSDGGEAPVKQDGSNKDQVGSTEPGTVDGWPESGDSQDESAPAWTIPVVVALSSVFVGCGLTTGAIFVRKRRLEKHKALQDYARDTEFVSAGERVNHSCAIDACMSSAGSSCQDELPADLEAGDVEGACPSADAQQGQASAQDKQGAQPDQFISLRDRFTRDKGGKRDGVGVTERVAEEDVRIDCENASEASCAASETRSQPRAVAYQTLGLDNREEDGHEMSLESPDVSPGSGAVDSANPFDHASRKASTPNQCGGRGPATSQGEVGPAPAEQGSGNPFASPGNDELTAVAAPVGHLPSKSLGEPQSNPLFKSLSRRRPRQPLVDDDLDSSDLSTDDDGSGDEMSEDGSAGAQPEEEPLNAAHEDSGLDLPDSTTGNSVEQTGSCRPGMRTGDCAEDREGRQKAGGFWSRLNVLYRSNTPTGNPLGDQAEGDSEHEEGREKLPSSSCQEENRQQHQHPTGVQVLHGKHHGGPRDADNAGLQGLFGRLRRQQKQSCREPEPESPDMPRGENSTRTPSILSLSDGGSELV</sequence>
<feature type="compositionally biased region" description="Polar residues" evidence="1">
    <location>
        <begin position="589"/>
        <end position="599"/>
    </location>
</feature>
<feature type="region of interest" description="Disordered" evidence="1">
    <location>
        <begin position="82"/>
        <end position="119"/>
    </location>
</feature>
<feature type="region of interest" description="Disordered" evidence="1">
    <location>
        <begin position="209"/>
        <end position="229"/>
    </location>
</feature>
<evidence type="ECO:0000256" key="2">
    <source>
        <dbReference type="SAM" id="Phobius"/>
    </source>
</evidence>
<accession>A0A061SGR1</accession>
<name>A0A061SGR1_9CHLO</name>
<protein>
    <recommendedName>
        <fullName evidence="4">Transmembrane protein</fullName>
    </recommendedName>
</protein>
<keyword evidence="2" id="KW-0812">Transmembrane</keyword>
<dbReference type="EMBL" id="GBEZ01001503">
    <property type="protein sequence ID" value="JAC83473.1"/>
    <property type="molecule type" value="Transcribed_RNA"/>
</dbReference>
<gene>
    <name evidence="3" type="ORF">TSPGSL018_3269</name>
</gene>
<feature type="compositionally biased region" description="Basic and acidic residues" evidence="1">
    <location>
        <begin position="574"/>
        <end position="587"/>
    </location>
</feature>
<feature type="compositionally biased region" description="Low complexity" evidence="1">
    <location>
        <begin position="210"/>
        <end position="227"/>
    </location>
</feature>
<feature type="compositionally biased region" description="Polar residues" evidence="1">
    <location>
        <begin position="452"/>
        <end position="464"/>
    </location>
</feature>
<keyword evidence="2" id="KW-1133">Transmembrane helix</keyword>
<reference evidence="3" key="1">
    <citation type="submission" date="2014-05" db="EMBL/GenBank/DDBJ databases">
        <title>The transcriptome of the halophilic microalga Tetraselmis sp. GSL018 isolated from the Great Salt Lake, Utah.</title>
        <authorList>
            <person name="Jinkerson R.E."/>
            <person name="D'Adamo S."/>
            <person name="Posewitz M.C."/>
        </authorList>
    </citation>
    <scope>NUCLEOTIDE SEQUENCE</scope>
    <source>
        <strain evidence="3">GSL018</strain>
    </source>
</reference>
<feature type="transmembrane region" description="Helical" evidence="2">
    <location>
        <begin position="123"/>
        <end position="147"/>
    </location>
</feature>
<proteinExistence type="predicted"/>
<dbReference type="AlphaFoldDB" id="A0A061SGR1"/>
<feature type="compositionally biased region" description="Basic and acidic residues" evidence="1">
    <location>
        <begin position="473"/>
        <end position="482"/>
    </location>
</feature>
<keyword evidence="2" id="KW-0472">Membrane</keyword>
<evidence type="ECO:0008006" key="4">
    <source>
        <dbReference type="Google" id="ProtNLM"/>
    </source>
</evidence>